<dbReference type="EMBL" id="CP042905">
    <property type="protein sequence ID" value="QEE15367.1"/>
    <property type="molecule type" value="Genomic_DNA"/>
</dbReference>
<keyword evidence="1" id="KW-0812">Transmembrane</keyword>
<keyword evidence="1" id="KW-1133">Transmembrane helix</keyword>
<dbReference type="Proteomes" id="UP000321408">
    <property type="component" value="Chromosome"/>
</dbReference>
<reference evidence="2 3" key="1">
    <citation type="journal article" date="2020" name="Nature">
        <title>Isolation of an archaeon at the prokaryote-eukaryote interface.</title>
        <authorList>
            <person name="Imachi H."/>
            <person name="Nobu M.K."/>
            <person name="Nakahara N."/>
            <person name="Morono Y."/>
            <person name="Ogawara M."/>
            <person name="Takaki Y."/>
            <person name="Takano Y."/>
            <person name="Uematsu K."/>
            <person name="Ikuta T."/>
            <person name="Ito M."/>
            <person name="Matsui Y."/>
            <person name="Miyazaki M."/>
            <person name="Murata K."/>
            <person name="Saito Y."/>
            <person name="Sakai S."/>
            <person name="Song C."/>
            <person name="Tasumi E."/>
            <person name="Yamanaka Y."/>
            <person name="Yamaguchi T."/>
            <person name="Kamagata Y."/>
            <person name="Tamaki H."/>
            <person name="Takai K."/>
        </authorList>
    </citation>
    <scope>NUCLEOTIDE SEQUENCE [LARGE SCALE GENOMIC DNA]</scope>
    <source>
        <strain evidence="2 3">MK-D1</strain>
    </source>
</reference>
<keyword evidence="1" id="KW-0472">Membrane</keyword>
<sequence>MAKDKAFGFVIFLFGLLLIVFYIFWGPISLLYSHHPDTMTGLSGLYAIAGFNWQWAVVIPLTLGIICIGLLAAWIGYSMITTPPPVPLEELEEELEAEEAAAKAEEKTE</sequence>
<reference evidence="2 3" key="2">
    <citation type="journal article" date="2024" name="Int. J. Syst. Evol. Microbiol.">
        <title>Promethearchaeum syntrophicum gen. nov., sp. nov., an anaerobic, obligately syntrophic archaeon, the first isolate of the lineage 'Asgard' archaea, and proposal of the new archaeal phylum Promethearchaeota phyl. nov. and kingdom Promethearchaeati regn. nov.</title>
        <authorList>
            <person name="Imachi H."/>
            <person name="Nobu M.K."/>
            <person name="Kato S."/>
            <person name="Takaki Y."/>
            <person name="Miyazaki M."/>
            <person name="Miyata M."/>
            <person name="Ogawara M."/>
            <person name="Saito Y."/>
            <person name="Sakai S."/>
            <person name="Tahara Y.O."/>
            <person name="Takano Y."/>
            <person name="Tasumi E."/>
            <person name="Uematsu K."/>
            <person name="Yoshimura T."/>
            <person name="Itoh T."/>
            <person name="Ohkuma M."/>
            <person name="Takai K."/>
        </authorList>
    </citation>
    <scope>NUCLEOTIDE SEQUENCE [LARGE SCALE GENOMIC DNA]</scope>
    <source>
        <strain evidence="2 3">MK-D1</strain>
    </source>
</reference>
<keyword evidence="3" id="KW-1185">Reference proteome</keyword>
<evidence type="ECO:0000313" key="3">
    <source>
        <dbReference type="Proteomes" id="UP000321408"/>
    </source>
</evidence>
<dbReference type="KEGG" id="psyt:DSAG12_01192"/>
<feature type="transmembrane region" description="Helical" evidence="1">
    <location>
        <begin position="7"/>
        <end position="33"/>
    </location>
</feature>
<evidence type="ECO:0000256" key="1">
    <source>
        <dbReference type="SAM" id="Phobius"/>
    </source>
</evidence>
<dbReference type="GeneID" id="41329187"/>
<evidence type="ECO:0000313" key="2">
    <source>
        <dbReference type="EMBL" id="QEE15367.1"/>
    </source>
</evidence>
<dbReference type="RefSeq" id="WP_147662278.1">
    <property type="nucleotide sequence ID" value="NZ_CP042905.2"/>
</dbReference>
<proteinExistence type="predicted"/>
<organism evidence="2 3">
    <name type="scientific">Promethearchaeum syntrophicum</name>
    <dbReference type="NCBI Taxonomy" id="2594042"/>
    <lineage>
        <taxon>Archaea</taxon>
        <taxon>Promethearchaeati</taxon>
        <taxon>Promethearchaeota</taxon>
        <taxon>Promethearchaeia</taxon>
        <taxon>Promethearchaeales</taxon>
        <taxon>Promethearchaeaceae</taxon>
        <taxon>Promethearchaeum</taxon>
    </lineage>
</organism>
<dbReference type="AlphaFoldDB" id="A0A5B9D955"/>
<feature type="transmembrane region" description="Helical" evidence="1">
    <location>
        <begin position="53"/>
        <end position="75"/>
    </location>
</feature>
<name>A0A5B9D955_9ARCH</name>
<gene>
    <name evidence="2" type="ORF">DSAG12_01192</name>
</gene>
<accession>A0A5B9D955</accession>
<protein>
    <submittedName>
        <fullName evidence="2">Uncharacterized protein</fullName>
    </submittedName>
</protein>